<dbReference type="AlphaFoldDB" id="A0A9D4K1V9"/>
<evidence type="ECO:0000256" key="2">
    <source>
        <dbReference type="ARBA" id="ARBA00023157"/>
    </source>
</evidence>
<dbReference type="InterPro" id="IPR000884">
    <property type="entry name" value="TSP1_rpt"/>
</dbReference>
<reference evidence="3" key="2">
    <citation type="submission" date="2020-11" db="EMBL/GenBank/DDBJ databases">
        <authorList>
            <person name="McCartney M.A."/>
            <person name="Auch B."/>
            <person name="Kono T."/>
            <person name="Mallez S."/>
            <person name="Becker A."/>
            <person name="Gohl D.M."/>
            <person name="Silverstein K.A.T."/>
            <person name="Koren S."/>
            <person name="Bechman K.B."/>
            <person name="Herman A."/>
            <person name="Abrahante J.E."/>
            <person name="Garbe J."/>
        </authorList>
    </citation>
    <scope>NUCLEOTIDE SEQUENCE</scope>
    <source>
        <strain evidence="3">Duluth1</strain>
        <tissue evidence="3">Whole animal</tissue>
    </source>
</reference>
<dbReference type="PROSITE" id="PS50092">
    <property type="entry name" value="TSP1"/>
    <property type="match status" value="1"/>
</dbReference>
<evidence type="ECO:0000313" key="4">
    <source>
        <dbReference type="Proteomes" id="UP000828390"/>
    </source>
</evidence>
<dbReference type="GO" id="GO:0071944">
    <property type="term" value="C:cell periphery"/>
    <property type="evidence" value="ECO:0007669"/>
    <property type="project" value="TreeGrafter"/>
</dbReference>
<dbReference type="Gene3D" id="2.20.100.10">
    <property type="entry name" value="Thrombospondin type-1 (TSP1) repeat"/>
    <property type="match status" value="1"/>
</dbReference>
<dbReference type="PRINTS" id="PR01705">
    <property type="entry name" value="TSP1REPEAT"/>
</dbReference>
<dbReference type="InterPro" id="IPR036383">
    <property type="entry name" value="TSP1_rpt_sf"/>
</dbReference>
<dbReference type="PANTHER" id="PTHR16311:SF3">
    <property type="entry name" value="THROMBOSPONDIN TYPE-1 DOMAIN-CONTAINING PROTEIN 1"/>
    <property type="match status" value="1"/>
</dbReference>
<reference evidence="3" key="1">
    <citation type="journal article" date="2019" name="bioRxiv">
        <title>The Genome of the Zebra Mussel, Dreissena polymorpha: A Resource for Invasive Species Research.</title>
        <authorList>
            <person name="McCartney M.A."/>
            <person name="Auch B."/>
            <person name="Kono T."/>
            <person name="Mallez S."/>
            <person name="Zhang Y."/>
            <person name="Obille A."/>
            <person name="Becker A."/>
            <person name="Abrahante J.E."/>
            <person name="Garbe J."/>
            <person name="Badalamenti J.P."/>
            <person name="Herman A."/>
            <person name="Mangelson H."/>
            <person name="Liachko I."/>
            <person name="Sullivan S."/>
            <person name="Sone E.D."/>
            <person name="Koren S."/>
            <person name="Silverstein K.A.T."/>
            <person name="Beckman K.B."/>
            <person name="Gohl D.M."/>
        </authorList>
    </citation>
    <scope>NUCLEOTIDE SEQUENCE</scope>
    <source>
        <strain evidence="3">Duluth1</strain>
        <tissue evidence="3">Whole animal</tissue>
    </source>
</reference>
<dbReference type="SUPFAM" id="SSF82895">
    <property type="entry name" value="TSP-1 type 1 repeat"/>
    <property type="match status" value="1"/>
</dbReference>
<organism evidence="3 4">
    <name type="scientific">Dreissena polymorpha</name>
    <name type="common">Zebra mussel</name>
    <name type="synonym">Mytilus polymorpha</name>
    <dbReference type="NCBI Taxonomy" id="45954"/>
    <lineage>
        <taxon>Eukaryota</taxon>
        <taxon>Metazoa</taxon>
        <taxon>Spiralia</taxon>
        <taxon>Lophotrochozoa</taxon>
        <taxon>Mollusca</taxon>
        <taxon>Bivalvia</taxon>
        <taxon>Autobranchia</taxon>
        <taxon>Heteroconchia</taxon>
        <taxon>Euheterodonta</taxon>
        <taxon>Imparidentia</taxon>
        <taxon>Neoheterodontei</taxon>
        <taxon>Myida</taxon>
        <taxon>Dreissenoidea</taxon>
        <taxon>Dreissenidae</taxon>
        <taxon>Dreissena</taxon>
    </lineage>
</organism>
<dbReference type="SMART" id="SM00209">
    <property type="entry name" value="TSP1"/>
    <property type="match status" value="1"/>
</dbReference>
<dbReference type="FunFam" id="2.20.100.10:FF:000007">
    <property type="entry name" value="Thrombospondin 1"/>
    <property type="match status" value="1"/>
</dbReference>
<dbReference type="EMBL" id="JAIWYP010000004">
    <property type="protein sequence ID" value="KAH3831439.1"/>
    <property type="molecule type" value="Genomic_DNA"/>
</dbReference>
<dbReference type="Proteomes" id="UP000828390">
    <property type="component" value="Unassembled WGS sequence"/>
</dbReference>
<protein>
    <submittedName>
        <fullName evidence="3">Uncharacterized protein</fullName>
    </submittedName>
</protein>
<evidence type="ECO:0000256" key="1">
    <source>
        <dbReference type="ARBA" id="ARBA00022737"/>
    </source>
</evidence>
<keyword evidence="1" id="KW-0677">Repeat</keyword>
<keyword evidence="4" id="KW-1185">Reference proteome</keyword>
<gene>
    <name evidence="3" type="ORF">DPMN_104706</name>
</gene>
<proteinExistence type="predicted"/>
<comment type="caution">
    <text evidence="3">The sequence shown here is derived from an EMBL/GenBank/DDBJ whole genome shotgun (WGS) entry which is preliminary data.</text>
</comment>
<dbReference type="InterPro" id="IPR038877">
    <property type="entry name" value="THSD1"/>
</dbReference>
<dbReference type="PANTHER" id="PTHR16311">
    <property type="entry name" value="THROMBOSPONDIN TYPE I DOMAIN-CONTAINING 1"/>
    <property type="match status" value="1"/>
</dbReference>
<evidence type="ECO:0000313" key="3">
    <source>
        <dbReference type="EMBL" id="KAH3831439.1"/>
    </source>
</evidence>
<accession>A0A9D4K1V9</accession>
<dbReference type="Pfam" id="PF00090">
    <property type="entry name" value="TSP_1"/>
    <property type="match status" value="1"/>
</dbReference>
<sequence>MDGKWSAWQAWQGCSVTCGKGVRRRYRACDDPTPDYGGKPCAGVAFEQAECTGSGSCPGIS</sequence>
<name>A0A9D4K1V9_DREPO</name>
<keyword evidence="2" id="KW-1015">Disulfide bond</keyword>